<dbReference type="GO" id="GO:0005737">
    <property type="term" value="C:cytoplasm"/>
    <property type="evidence" value="ECO:0007669"/>
    <property type="project" value="InterPro"/>
</dbReference>
<comment type="subcellular location">
    <subcellularLocation>
        <location evidence="1">Secreted</location>
    </subcellularLocation>
</comment>
<dbReference type="Pfam" id="PF12255">
    <property type="entry name" value="TcdB_toxin_midC"/>
    <property type="match status" value="1"/>
</dbReference>
<feature type="region of interest" description="Disordered" evidence="5">
    <location>
        <begin position="1"/>
        <end position="21"/>
    </location>
</feature>
<dbReference type="InterPro" id="IPR028994">
    <property type="entry name" value="Integrin_alpha_N"/>
</dbReference>
<evidence type="ECO:0000256" key="4">
    <source>
        <dbReference type="ARBA" id="ARBA00023026"/>
    </source>
</evidence>
<dbReference type="PANTHER" id="PTHR39576:SF1">
    <property type="entry name" value="INVASIN"/>
    <property type="match status" value="1"/>
</dbReference>
<dbReference type="SMART" id="SM00634">
    <property type="entry name" value="BID_1"/>
    <property type="match status" value="2"/>
</dbReference>
<dbReference type="SUPFAM" id="SSF49373">
    <property type="entry name" value="Invasin/intimin cell-adhesion fragments"/>
    <property type="match status" value="3"/>
</dbReference>
<dbReference type="Proteomes" id="UP000031535">
    <property type="component" value="Unassembled WGS sequence"/>
</dbReference>
<dbReference type="GO" id="GO:0005576">
    <property type="term" value="C:extracellular region"/>
    <property type="evidence" value="ECO:0007669"/>
    <property type="project" value="UniProtKB-SubCell"/>
</dbReference>
<dbReference type="PANTHER" id="PTHR39576">
    <property type="entry name" value="ATTACHING AND EFFACING PROTEIN HOMOLOG-RELATED-RELATED"/>
    <property type="match status" value="1"/>
</dbReference>
<dbReference type="InterPro" id="IPR008964">
    <property type="entry name" value="Invasin/intimin_cell_adhesion"/>
</dbReference>
<dbReference type="InterPro" id="IPR003284">
    <property type="entry name" value="Sal_SpvB"/>
</dbReference>
<feature type="domain" description="Big-1" evidence="6">
    <location>
        <begin position="1443"/>
        <end position="1535"/>
    </location>
</feature>
<dbReference type="RefSeq" id="WP_167337418.1">
    <property type="nucleotide sequence ID" value="NZ_JXDG01000011.1"/>
</dbReference>
<dbReference type="Pfam" id="PF03534">
    <property type="entry name" value="SpvB"/>
    <property type="match status" value="1"/>
</dbReference>
<keyword evidence="4" id="KW-0843">Virulence</keyword>
<dbReference type="SUPFAM" id="SSF69318">
    <property type="entry name" value="Integrin alpha N-terminal domain"/>
    <property type="match status" value="1"/>
</dbReference>
<organism evidence="7 8">
    <name type="scientific">Pseudomonas batumici</name>
    <dbReference type="NCBI Taxonomy" id="226910"/>
    <lineage>
        <taxon>Bacteria</taxon>
        <taxon>Pseudomonadati</taxon>
        <taxon>Pseudomonadota</taxon>
        <taxon>Gammaproteobacteria</taxon>
        <taxon>Pseudomonadales</taxon>
        <taxon>Pseudomonadaceae</taxon>
        <taxon>Pseudomonas</taxon>
    </lineage>
</organism>
<feature type="domain" description="Big-1" evidence="6">
    <location>
        <begin position="1751"/>
        <end position="1840"/>
    </location>
</feature>
<evidence type="ECO:0000256" key="1">
    <source>
        <dbReference type="ARBA" id="ARBA00004613"/>
    </source>
</evidence>
<evidence type="ECO:0000256" key="3">
    <source>
        <dbReference type="ARBA" id="ARBA00022525"/>
    </source>
</evidence>
<dbReference type="InterPro" id="IPR051715">
    <property type="entry name" value="Intimin-Invasin_domain"/>
</dbReference>
<accession>A0A0C2F232</accession>
<evidence type="ECO:0000313" key="8">
    <source>
        <dbReference type="Proteomes" id="UP000031535"/>
    </source>
</evidence>
<evidence type="ECO:0000256" key="2">
    <source>
        <dbReference type="ARBA" id="ARBA00010116"/>
    </source>
</evidence>
<dbReference type="InterPro" id="IPR022045">
    <property type="entry name" value="TcdB_toxin_mid/N"/>
</dbReference>
<dbReference type="PROSITE" id="PS51127">
    <property type="entry name" value="BIG1"/>
    <property type="match status" value="2"/>
</dbReference>
<name>A0A0C2F232_9PSED</name>
<proteinExistence type="inferred from homology"/>
<keyword evidence="3" id="KW-0964">Secreted</keyword>
<dbReference type="PATRIC" id="fig|226910.6.peg.1064"/>
<comment type="caution">
    <text evidence="7">The sequence shown here is derived from an EMBL/GenBank/DDBJ whole genome shotgun (WGS) entry which is preliminary data.</text>
</comment>
<evidence type="ECO:0000259" key="6">
    <source>
        <dbReference type="PROSITE" id="PS51127"/>
    </source>
</evidence>
<keyword evidence="8" id="KW-1185">Reference proteome</keyword>
<evidence type="ECO:0000256" key="5">
    <source>
        <dbReference type="SAM" id="MobiDB-lite"/>
    </source>
</evidence>
<dbReference type="EMBL" id="JXDG01000011">
    <property type="protein sequence ID" value="KIH85083.1"/>
    <property type="molecule type" value="Genomic_DNA"/>
</dbReference>
<dbReference type="InterPro" id="IPR013783">
    <property type="entry name" value="Ig-like_fold"/>
</dbReference>
<dbReference type="InterPro" id="IPR022044">
    <property type="entry name" value="TcdB_toxin_mid/C"/>
</dbReference>
<protein>
    <submittedName>
        <fullName evidence="7">Putative toxin subunit</fullName>
    </submittedName>
</protein>
<dbReference type="PRINTS" id="PR01341">
    <property type="entry name" value="SALSPVBPROT"/>
</dbReference>
<dbReference type="InterPro" id="IPR003344">
    <property type="entry name" value="Big_1_dom"/>
</dbReference>
<comment type="similarity">
    <text evidence="2">Belongs to the intimin/invasin family.</text>
</comment>
<dbReference type="GO" id="GO:0009279">
    <property type="term" value="C:cell outer membrane"/>
    <property type="evidence" value="ECO:0007669"/>
    <property type="project" value="TreeGrafter"/>
</dbReference>
<evidence type="ECO:0000313" key="7">
    <source>
        <dbReference type="EMBL" id="KIH85083.1"/>
    </source>
</evidence>
<reference evidence="7 8" key="1">
    <citation type="submission" date="2015-01" db="EMBL/GenBank/DDBJ databases">
        <title>Complete genome of Pseudomonas batumici UCM B-321 producer of the batumin antibiotic with strong antistaphilococcal and potential anticancer activity.</title>
        <authorList>
            <person name="Klochko V.V."/>
            <person name="Zelena L.B."/>
            <person name="Elena K.A."/>
            <person name="Reva O.N."/>
        </authorList>
    </citation>
    <scope>NUCLEOTIDE SEQUENCE [LARGE SCALE GENOMIC DNA]</scope>
    <source>
        <strain evidence="7 8">UCM B-321</strain>
    </source>
</reference>
<sequence>MDQQDSFSITPPSLPKGGGAIQSIGKGWGEVGSTGKASFDLPLPISPGRGFAPALALTYGSSVGNSLFGIGWVLSLGCVARRTSKGVPDYTDDDVMLGPDGTVWMAEHDADGAIIRTPVSRYRGLELGIDYQVARYFPRIEGAFERIEHWRSADDYPGFWLIHGADGSLHLYGFNSSSRSTDLEDHLRVGEWLLEESLNAHGEHILYEYAGEDHAGMPPDTPRDFRAQCYLSRVRYGNAEANAHLYHWVPGQLERTEWHFDLIFDYGERDTGVEDIPAYEPTGEWPVRSDPFATYGYGFLLGNLRLCQQVLMFHQFAELGSEPVLVQRLLFKYQTTELGYNLLSAAYQQGYDEQGRTEARPPVEFTYSAFEPEDSEYQEFDAMPGLNDGQQYQLVDLYGEGIPGVLYRSDKAWYYREPLRAQPAETPDEVVYDSWQRLDAIPVMDSRKPVRQSLMDLTGDGRLDWVMAQPGVSGFFTLNPDRSWSKFVTFDAFPVEFFHPQSQLADLMGGGLSDLALIGPRSVRLYANRRREGFAPGKDVAHFTETAPDDRLPLLSQAPTELVAFSDVLGSGQQHLVRIRHNEIVCWPNLGHGRFDPGFRLGTLSYTYESFDASRILLADLDGSGAADLIYLTSEHAEIFMNRTGMGFESTPLIQPWPPGVRYDRLCQVSTADLQGLGCSSLVITLPHMKPEHWRVDFVQAKPYLLHSTNNNMGAVGEVIYRSSAQEWLDEKQALMAANLKPVSYVPFPMPVAVEQIQLDEITGNRLTQHFEYCQGFYDGQEREFRGFGLVLQTDSEVTGDAQRQVGYTAPVLRKSWFHTGRAPDLPGLDYDRSDSAARPLGTALLLEPKGDSTDDIISDANDETWHDMAYALAGMPLRVEVFGLDADERLQALPYSVQQSRYAVRLLQRRDDYQPYCRMQPLELESIAYTYERQPDDPLCQHHISLAWDPYGGLIHQVTVDYARRKGVSDDPPFSEAHEQTWWRAAHDDAQRFYYLNESRAQFIHLDDPQGCRLGLPYLSRGNAMVVSKAVLGPEDISHEAMLDRLDAPPTGDFTRVLTQLSVQRYQEAGQTLPAGRASFEALTDFLESAELDEVALEVYASVLSPEELADKLPGLGYRSMDAMLPTEPGRVLWSTRKGFMTYAGLDGFYRLISARATESQGPTDIGFDPYYCLPLSVTTADGCITRVAEADYRFLLPRRIVDPNQNIQEARYDGFGELSASSFHGTEGGSAIGFDPLDEYQSVARLPAEAIADPDAALQGAASACFRDAFSWMQRREPVNAAVLQADRYPAPPDNPGRKIRIAVQCWDGFGRILQTKQKVEPGDAYQIAPDGTLVLDNDQPVSAPAAERWRVSERVEYNNKGLAVRVYRPYFADGYRYIKDESFRRFGHCDQQFYDPLGRPTLTITAMDYLRRRRYLGWYVIDEDENDTLGEEESPTLPEVATLTVSTGVKNADGSDAHTATVTVKNANDSPVAGITVIFSDIPDASCNPPSGHTNAQGLFETHITSTVPGTRTVRVIASVGVVEGNLQAIEFGSVQLVLEMAPDNGLVSDTEKNNWVLATVLMADGSPAPQGTRVTFDAVDDVVFNATACLTAGSSGRCLVMLGSTVAKTYSISAHVPGVLSAAQVDATFIHGPYDLAASTLEPITGDKKANGVDAHVATVTLRDTYGNPYTATTASSYVLFPAVSGVTIDPTAPDRCEFVPGSATTSARITSELEGTYSITATSGSGAAIGQPQTARFVGVTADESRSTFSVSEGSQPADGVTPHTVTAFIRDADDTPFAGATVYFGTTDATLLERTCITGPDGTCSVYLVATTAGTKEVRANLDRRVDGALVYLSNNPQSAQFS</sequence>
<feature type="compositionally biased region" description="Polar residues" evidence="5">
    <location>
        <begin position="1"/>
        <end position="11"/>
    </location>
</feature>
<dbReference type="Pfam" id="PF02369">
    <property type="entry name" value="Big_1"/>
    <property type="match status" value="2"/>
</dbReference>
<dbReference type="Gene3D" id="2.60.40.10">
    <property type="entry name" value="Immunoglobulins"/>
    <property type="match status" value="4"/>
</dbReference>
<dbReference type="Pfam" id="PF12256">
    <property type="entry name" value="TcdB_toxin_midN"/>
    <property type="match status" value="1"/>
</dbReference>
<gene>
    <name evidence="7" type="ORF">UCMB321_1071</name>
</gene>
<dbReference type="STRING" id="226910.UCMB321_1071"/>